<proteinExistence type="predicted"/>
<evidence type="ECO:0000313" key="3">
    <source>
        <dbReference type="Proteomes" id="UP001195483"/>
    </source>
</evidence>
<protein>
    <recommendedName>
        <fullName evidence="4">Activin types I and II receptor domain-containing protein</fullName>
    </recommendedName>
</protein>
<dbReference type="EMBL" id="JAEAOA010000217">
    <property type="protein sequence ID" value="KAK3580591.1"/>
    <property type="molecule type" value="Genomic_DNA"/>
</dbReference>
<feature type="transmembrane region" description="Helical" evidence="1">
    <location>
        <begin position="165"/>
        <end position="188"/>
    </location>
</feature>
<dbReference type="Proteomes" id="UP001195483">
    <property type="component" value="Unassembled WGS sequence"/>
</dbReference>
<evidence type="ECO:0008006" key="4">
    <source>
        <dbReference type="Google" id="ProtNLM"/>
    </source>
</evidence>
<dbReference type="AlphaFoldDB" id="A0AAE0VK50"/>
<reference evidence="2" key="1">
    <citation type="journal article" date="2021" name="Genome Biol. Evol.">
        <title>A High-Quality Reference Genome for a Parasitic Bivalve with Doubly Uniparental Inheritance (Bivalvia: Unionida).</title>
        <authorList>
            <person name="Smith C.H."/>
        </authorList>
    </citation>
    <scope>NUCLEOTIDE SEQUENCE</scope>
    <source>
        <strain evidence="2">CHS0354</strain>
    </source>
</reference>
<accession>A0AAE0VK50</accession>
<name>A0AAE0VK50_9BIVA</name>
<gene>
    <name evidence="2" type="ORF">CHS0354_002690</name>
</gene>
<sequence length="248" mass="27915">MYVSTLKDIPTQYRIVMWSWLNTLSVCLLGCVLTATLTEGGALECICTTEECRIENRPTCTALHYCYVQRHNGEVTRGCIDDRTPLLCDNKPPLIPRDKNWPLLECCKNDDFCNSKDIKATYDTNTDKTTETKPQVEINNPYVNELTGNDKPCPDAGNAKLINPIYIAVPIAGVCVLLALIIFAMYLLRRRTEFYGNYDYHEQLAKLSKKENEAKRTTTCSGCNGALNRCTDSERSSQGSETKLFLNA</sequence>
<dbReference type="Gene3D" id="2.10.60.10">
    <property type="entry name" value="CD59"/>
    <property type="match status" value="1"/>
</dbReference>
<comment type="caution">
    <text evidence="2">The sequence shown here is derived from an EMBL/GenBank/DDBJ whole genome shotgun (WGS) entry which is preliminary data.</text>
</comment>
<keyword evidence="1" id="KW-1133">Transmembrane helix</keyword>
<keyword evidence="1" id="KW-0812">Transmembrane</keyword>
<dbReference type="InterPro" id="IPR045860">
    <property type="entry name" value="Snake_toxin-like_sf"/>
</dbReference>
<keyword evidence="3" id="KW-1185">Reference proteome</keyword>
<keyword evidence="1" id="KW-0472">Membrane</keyword>
<evidence type="ECO:0000256" key="1">
    <source>
        <dbReference type="SAM" id="Phobius"/>
    </source>
</evidence>
<organism evidence="2 3">
    <name type="scientific">Potamilus streckersoni</name>
    <dbReference type="NCBI Taxonomy" id="2493646"/>
    <lineage>
        <taxon>Eukaryota</taxon>
        <taxon>Metazoa</taxon>
        <taxon>Spiralia</taxon>
        <taxon>Lophotrochozoa</taxon>
        <taxon>Mollusca</taxon>
        <taxon>Bivalvia</taxon>
        <taxon>Autobranchia</taxon>
        <taxon>Heteroconchia</taxon>
        <taxon>Palaeoheterodonta</taxon>
        <taxon>Unionida</taxon>
        <taxon>Unionoidea</taxon>
        <taxon>Unionidae</taxon>
        <taxon>Ambleminae</taxon>
        <taxon>Lampsilini</taxon>
        <taxon>Potamilus</taxon>
    </lineage>
</organism>
<reference evidence="2" key="2">
    <citation type="journal article" date="2021" name="Genome Biol. Evol.">
        <title>Developing a high-quality reference genome for a parasitic bivalve with doubly uniparental inheritance (Bivalvia: Unionida).</title>
        <authorList>
            <person name="Smith C.H."/>
        </authorList>
    </citation>
    <scope>NUCLEOTIDE SEQUENCE</scope>
    <source>
        <strain evidence="2">CHS0354</strain>
        <tissue evidence="2">Mantle</tissue>
    </source>
</reference>
<evidence type="ECO:0000313" key="2">
    <source>
        <dbReference type="EMBL" id="KAK3580591.1"/>
    </source>
</evidence>
<reference evidence="2" key="3">
    <citation type="submission" date="2023-05" db="EMBL/GenBank/DDBJ databases">
        <authorList>
            <person name="Smith C.H."/>
        </authorList>
    </citation>
    <scope>NUCLEOTIDE SEQUENCE</scope>
    <source>
        <strain evidence="2">CHS0354</strain>
        <tissue evidence="2">Mantle</tissue>
    </source>
</reference>